<comment type="caution">
    <text evidence="2">The sequence shown here is derived from an EMBL/GenBank/DDBJ whole genome shotgun (WGS) entry which is preliminary data.</text>
</comment>
<sequence>MELGDGQDDATRYGRTSPCIFCRESYASPSLGEVYVWMPTALLLLEYCYVMIPLFLFPLRWMIVASCEPRFTTVKTD</sequence>
<keyword evidence="3" id="KW-1185">Reference proteome</keyword>
<dbReference type="AlphaFoldDB" id="A0A8T0HIE9"/>
<evidence type="ECO:0000313" key="3">
    <source>
        <dbReference type="Proteomes" id="UP000822688"/>
    </source>
</evidence>
<protein>
    <submittedName>
        <fullName evidence="2">Uncharacterized protein</fullName>
    </submittedName>
</protein>
<evidence type="ECO:0000256" key="1">
    <source>
        <dbReference type="SAM" id="Phobius"/>
    </source>
</evidence>
<accession>A0A8T0HIE9</accession>
<gene>
    <name evidence="2" type="ORF">KC19_6G160900</name>
</gene>
<dbReference type="Proteomes" id="UP000822688">
    <property type="component" value="Chromosome 6"/>
</dbReference>
<organism evidence="2 3">
    <name type="scientific">Ceratodon purpureus</name>
    <name type="common">Fire moss</name>
    <name type="synonym">Dicranum purpureum</name>
    <dbReference type="NCBI Taxonomy" id="3225"/>
    <lineage>
        <taxon>Eukaryota</taxon>
        <taxon>Viridiplantae</taxon>
        <taxon>Streptophyta</taxon>
        <taxon>Embryophyta</taxon>
        <taxon>Bryophyta</taxon>
        <taxon>Bryophytina</taxon>
        <taxon>Bryopsida</taxon>
        <taxon>Dicranidae</taxon>
        <taxon>Pseudoditrichales</taxon>
        <taxon>Ditrichaceae</taxon>
        <taxon>Ceratodon</taxon>
    </lineage>
</organism>
<dbReference type="EMBL" id="CM026427">
    <property type="protein sequence ID" value="KAG0570414.1"/>
    <property type="molecule type" value="Genomic_DNA"/>
</dbReference>
<name>A0A8T0HIE9_CERPU</name>
<feature type="transmembrane region" description="Helical" evidence="1">
    <location>
        <begin position="34"/>
        <end position="57"/>
    </location>
</feature>
<reference evidence="2 3" key="1">
    <citation type="submission" date="2020-06" db="EMBL/GenBank/DDBJ databases">
        <title>WGS assembly of Ceratodon purpureus strain R40.</title>
        <authorList>
            <person name="Carey S.B."/>
            <person name="Jenkins J."/>
            <person name="Shu S."/>
            <person name="Lovell J.T."/>
            <person name="Sreedasyam A."/>
            <person name="Maumus F."/>
            <person name="Tiley G.P."/>
            <person name="Fernandez-Pozo N."/>
            <person name="Barry K."/>
            <person name="Chen C."/>
            <person name="Wang M."/>
            <person name="Lipzen A."/>
            <person name="Daum C."/>
            <person name="Saski C.A."/>
            <person name="Payton A.C."/>
            <person name="Mcbreen J.C."/>
            <person name="Conrad R.E."/>
            <person name="Kollar L.M."/>
            <person name="Olsson S."/>
            <person name="Huttunen S."/>
            <person name="Landis J.B."/>
            <person name="Wickett N.J."/>
            <person name="Johnson M.G."/>
            <person name="Rensing S.A."/>
            <person name="Grimwood J."/>
            <person name="Schmutz J."/>
            <person name="Mcdaniel S.F."/>
        </authorList>
    </citation>
    <scope>NUCLEOTIDE SEQUENCE [LARGE SCALE GENOMIC DNA]</scope>
    <source>
        <strain evidence="2 3">R40</strain>
    </source>
</reference>
<keyword evidence="1" id="KW-0472">Membrane</keyword>
<keyword evidence="1" id="KW-0812">Transmembrane</keyword>
<keyword evidence="1" id="KW-1133">Transmembrane helix</keyword>
<proteinExistence type="predicted"/>
<evidence type="ECO:0000313" key="2">
    <source>
        <dbReference type="EMBL" id="KAG0570414.1"/>
    </source>
</evidence>